<feature type="chain" id="PRO_5009293132" evidence="1">
    <location>
        <begin position="40"/>
        <end position="180"/>
    </location>
</feature>
<dbReference type="Pfam" id="PF16640">
    <property type="entry name" value="Big_3_5"/>
    <property type="match status" value="1"/>
</dbReference>
<evidence type="ECO:0000313" key="3">
    <source>
        <dbReference type="EMBL" id="SEG52547.1"/>
    </source>
</evidence>
<keyword evidence="4" id="KW-1185">Reference proteome</keyword>
<organism evidence="3 4">
    <name type="scientific">Actinacidiphila yanglinensis</name>
    <dbReference type="NCBI Taxonomy" id="310779"/>
    <lineage>
        <taxon>Bacteria</taxon>
        <taxon>Bacillati</taxon>
        <taxon>Actinomycetota</taxon>
        <taxon>Actinomycetes</taxon>
        <taxon>Kitasatosporales</taxon>
        <taxon>Streptomycetaceae</taxon>
        <taxon>Actinacidiphila</taxon>
    </lineage>
</organism>
<reference evidence="3 4" key="1">
    <citation type="submission" date="2016-10" db="EMBL/GenBank/DDBJ databases">
        <authorList>
            <person name="de Groot N.N."/>
        </authorList>
    </citation>
    <scope>NUCLEOTIDE SEQUENCE [LARGE SCALE GENOMIC DNA]</scope>
    <source>
        <strain evidence="3 4">CGMCC 4.2023</strain>
    </source>
</reference>
<keyword evidence="1" id="KW-0732">Signal</keyword>
<dbReference type="EMBL" id="FNVU01000006">
    <property type="protein sequence ID" value="SEG52547.1"/>
    <property type="molecule type" value="Genomic_DNA"/>
</dbReference>
<feature type="domain" description="Bacterial Ig-like" evidence="2">
    <location>
        <begin position="48"/>
        <end position="133"/>
    </location>
</feature>
<evidence type="ECO:0000313" key="4">
    <source>
        <dbReference type="Proteomes" id="UP000236754"/>
    </source>
</evidence>
<accession>A0A1H6AWV1</accession>
<dbReference type="Proteomes" id="UP000236754">
    <property type="component" value="Unassembled WGS sequence"/>
</dbReference>
<dbReference type="AlphaFoldDB" id="A0A1H6AWV1"/>
<dbReference type="InterPro" id="IPR032109">
    <property type="entry name" value="Big_3_5"/>
</dbReference>
<sequence length="180" mass="18468">MIPWRERRVRRARREHKAAFLVAAAAAAAVVALAPSAAAVDTSSTTVEASPSSATTGRLVVLDATVTCTSDPSTGLGVSFFDGDNLLATAPVSTDGQSFLTTGFTTTGTHIITATFNGDAGCGASHATTDVTVSRAAAPPSNNPGCLLCGLIDYHVGDIHNEININSHNTTNIGMPSARW</sequence>
<evidence type="ECO:0000259" key="2">
    <source>
        <dbReference type="Pfam" id="PF16640"/>
    </source>
</evidence>
<name>A0A1H6AWV1_9ACTN</name>
<gene>
    <name evidence="3" type="ORF">SAMN05216223_1068</name>
</gene>
<dbReference type="RefSeq" id="WP_235032100.1">
    <property type="nucleotide sequence ID" value="NZ_FNVU01000006.1"/>
</dbReference>
<feature type="signal peptide" evidence="1">
    <location>
        <begin position="1"/>
        <end position="39"/>
    </location>
</feature>
<protein>
    <submittedName>
        <fullName evidence="3">Ig-like domain (Group 3)</fullName>
    </submittedName>
</protein>
<dbReference type="GO" id="GO:0005975">
    <property type="term" value="P:carbohydrate metabolic process"/>
    <property type="evidence" value="ECO:0007669"/>
    <property type="project" value="UniProtKB-ARBA"/>
</dbReference>
<proteinExistence type="predicted"/>
<dbReference type="InterPro" id="IPR013783">
    <property type="entry name" value="Ig-like_fold"/>
</dbReference>
<dbReference type="Gene3D" id="2.60.40.10">
    <property type="entry name" value="Immunoglobulins"/>
    <property type="match status" value="1"/>
</dbReference>
<evidence type="ECO:0000256" key="1">
    <source>
        <dbReference type="SAM" id="SignalP"/>
    </source>
</evidence>